<keyword evidence="4" id="KW-0325">Glycoprotein</keyword>
<dbReference type="GO" id="GO:0016020">
    <property type="term" value="C:membrane"/>
    <property type="evidence" value="ECO:0007669"/>
    <property type="project" value="UniProtKB-SubCell"/>
</dbReference>
<keyword evidence="2" id="KW-0401">Integrin</keyword>
<evidence type="ECO:0000256" key="3">
    <source>
        <dbReference type="ARBA" id="ARBA00023136"/>
    </source>
</evidence>
<evidence type="ECO:0000313" key="6">
    <source>
        <dbReference type="Proteomes" id="UP000541332"/>
    </source>
</evidence>
<dbReference type="Proteomes" id="UP000541332">
    <property type="component" value="Unassembled WGS sequence"/>
</dbReference>
<sequence length="209" mass="22920">VPGVRDPCFRRQSPHVLRRGRRKVTVTVSLENREENAYNASVRLALSPNLLLASLTPRVQNLGCYPVPNVTLRMALPALGFQRSPFLSITRVLADNVSPPTFGGVTAFPPQDCGNAWCQELSCRLGRLERGGGASVQLLRSIHNEFFHGVRRGRLVTPPKSTGVKHTPDPGFSPPQAKFKRVKVVSSAWLGAPGSRLLVLQEGAQRREV</sequence>
<comment type="caution">
    <text evidence="5">The sequence shown here is derived from an EMBL/GenBank/DDBJ whole genome shotgun (WGS) entry which is preliminary data.</text>
</comment>
<reference evidence="5 6" key="1">
    <citation type="submission" date="2020-02" db="EMBL/GenBank/DDBJ databases">
        <title>Bird 10,000 Genomes (B10K) Project - Family phase.</title>
        <authorList>
            <person name="Zhang G."/>
        </authorList>
    </citation>
    <scope>NUCLEOTIDE SEQUENCE [LARGE SCALE GENOMIC DNA]</scope>
    <source>
        <strain evidence="5">B10K-DU-006-06</strain>
    </source>
</reference>
<comment type="subcellular location">
    <subcellularLocation>
        <location evidence="1">Membrane</location>
        <topology evidence="1">Single-pass type I membrane protein</topology>
    </subcellularLocation>
</comment>
<organism evidence="5 6">
    <name type="scientific">Pampusana beccarii</name>
    <name type="common">Western bronze ground-dove</name>
    <dbReference type="NCBI Taxonomy" id="2953425"/>
    <lineage>
        <taxon>Eukaryota</taxon>
        <taxon>Metazoa</taxon>
        <taxon>Chordata</taxon>
        <taxon>Craniata</taxon>
        <taxon>Vertebrata</taxon>
        <taxon>Euteleostomi</taxon>
        <taxon>Archelosauria</taxon>
        <taxon>Archosauria</taxon>
        <taxon>Dinosauria</taxon>
        <taxon>Saurischia</taxon>
        <taxon>Theropoda</taxon>
        <taxon>Coelurosauria</taxon>
        <taxon>Aves</taxon>
        <taxon>Neognathae</taxon>
        <taxon>Neoaves</taxon>
        <taxon>Columbimorphae</taxon>
        <taxon>Columbiformes</taxon>
        <taxon>Columbidae</taxon>
        <taxon>Pampusana</taxon>
    </lineage>
</organism>
<dbReference type="AlphaFoldDB" id="A0A7L4F5T4"/>
<feature type="non-terminal residue" evidence="5">
    <location>
        <position position="209"/>
    </location>
</feature>
<gene>
    <name evidence="5" type="primary">Itga10_1</name>
    <name evidence="5" type="ORF">ALOBEC_R16210</name>
</gene>
<dbReference type="OrthoDB" id="5317514at2759"/>
<keyword evidence="3" id="KW-0472">Membrane</keyword>
<evidence type="ECO:0000313" key="5">
    <source>
        <dbReference type="EMBL" id="NXW81847.1"/>
    </source>
</evidence>
<dbReference type="EMBL" id="VWYH01000394">
    <property type="protein sequence ID" value="NXW81847.1"/>
    <property type="molecule type" value="Genomic_DNA"/>
</dbReference>
<dbReference type="InterPro" id="IPR032695">
    <property type="entry name" value="Integrin_dom_sf"/>
</dbReference>
<accession>A0A7L4F5T4</accession>
<dbReference type="SUPFAM" id="SSF69179">
    <property type="entry name" value="Integrin domains"/>
    <property type="match status" value="2"/>
</dbReference>
<proteinExistence type="predicted"/>
<evidence type="ECO:0000256" key="2">
    <source>
        <dbReference type="ARBA" id="ARBA00023037"/>
    </source>
</evidence>
<dbReference type="GO" id="GO:0007229">
    <property type="term" value="P:integrin-mediated signaling pathway"/>
    <property type="evidence" value="ECO:0007669"/>
    <property type="project" value="UniProtKB-KW"/>
</dbReference>
<evidence type="ECO:0000256" key="1">
    <source>
        <dbReference type="ARBA" id="ARBA00004479"/>
    </source>
</evidence>
<dbReference type="Gene3D" id="2.60.40.1510">
    <property type="entry name" value="ntegrin, alpha v. Chain A, domain 3"/>
    <property type="match status" value="1"/>
</dbReference>
<feature type="non-terminal residue" evidence="5">
    <location>
        <position position="1"/>
    </location>
</feature>
<name>A0A7L4F5T4_9COLU</name>
<evidence type="ECO:0000256" key="4">
    <source>
        <dbReference type="ARBA" id="ARBA00023180"/>
    </source>
</evidence>
<keyword evidence="6" id="KW-1185">Reference proteome</keyword>
<protein>
    <submittedName>
        <fullName evidence="5">ITA10 protein</fullName>
    </submittedName>
</protein>